<dbReference type="GO" id="GO:0085020">
    <property type="term" value="P:protein K6-linked ubiquitination"/>
    <property type="evidence" value="ECO:0007669"/>
    <property type="project" value="TreeGrafter"/>
</dbReference>
<dbReference type="SUPFAM" id="SSF52467">
    <property type="entry name" value="DHS-like NAD/FAD-binding domain"/>
    <property type="match status" value="1"/>
</dbReference>
<gene>
    <name evidence="10" type="ORF">CYY_005910</name>
</gene>
<feature type="binding site" evidence="7">
    <location>
        <position position="579"/>
    </location>
    <ligand>
        <name>Zn(2+)</name>
        <dbReference type="ChEBI" id="CHEBI:29105"/>
    </ligand>
</feature>
<dbReference type="GO" id="GO:0070403">
    <property type="term" value="F:NAD+ binding"/>
    <property type="evidence" value="ECO:0007669"/>
    <property type="project" value="InterPro"/>
</dbReference>
<dbReference type="InterPro" id="IPR036770">
    <property type="entry name" value="Ankyrin_rpt-contain_sf"/>
</dbReference>
<evidence type="ECO:0000256" key="6">
    <source>
        <dbReference type="PROSITE-ProRule" id="PRU00023"/>
    </source>
</evidence>
<feature type="repeat" description="ANK" evidence="6">
    <location>
        <begin position="213"/>
        <end position="245"/>
    </location>
</feature>
<comment type="caution">
    <text evidence="10">The sequence shown here is derived from an EMBL/GenBank/DDBJ whole genome shotgun (WGS) entry which is preliminary data.</text>
</comment>
<dbReference type="Gene3D" id="3.30.1600.10">
    <property type="entry name" value="SIR2/SIRT2 'Small Domain"/>
    <property type="match status" value="1"/>
</dbReference>
<dbReference type="AlphaFoldDB" id="A0A8J4PSS3"/>
<dbReference type="PANTHER" id="PTHR24171">
    <property type="entry name" value="ANKYRIN REPEAT DOMAIN-CONTAINING PROTEIN 39-RELATED"/>
    <property type="match status" value="1"/>
</dbReference>
<dbReference type="Proteomes" id="UP000695562">
    <property type="component" value="Unassembled WGS sequence"/>
</dbReference>
<dbReference type="EMBL" id="AJWJ01000248">
    <property type="protein sequence ID" value="KAF2072787.1"/>
    <property type="molecule type" value="Genomic_DNA"/>
</dbReference>
<dbReference type="GO" id="GO:0004842">
    <property type="term" value="F:ubiquitin-protein transferase activity"/>
    <property type="evidence" value="ECO:0007669"/>
    <property type="project" value="TreeGrafter"/>
</dbReference>
<protein>
    <recommendedName>
        <fullName evidence="9">Deacetylase sirtuin-type domain-containing protein</fullName>
    </recommendedName>
</protein>
<evidence type="ECO:0000259" key="9">
    <source>
        <dbReference type="PROSITE" id="PS50305"/>
    </source>
</evidence>
<dbReference type="Pfam" id="PF13637">
    <property type="entry name" value="Ank_4"/>
    <property type="match status" value="1"/>
</dbReference>
<dbReference type="Pfam" id="PF13857">
    <property type="entry name" value="Ank_5"/>
    <property type="match status" value="1"/>
</dbReference>
<dbReference type="PANTHER" id="PTHR24171:SF8">
    <property type="entry name" value="BRCA1-ASSOCIATED RING DOMAIN PROTEIN 1"/>
    <property type="match status" value="1"/>
</dbReference>
<feature type="repeat" description="ANK" evidence="6">
    <location>
        <begin position="137"/>
        <end position="169"/>
    </location>
</feature>
<keyword evidence="5 6" id="KW-0040">ANK repeat</keyword>
<feature type="repeat" description="ANK" evidence="6">
    <location>
        <begin position="357"/>
        <end position="391"/>
    </location>
</feature>
<proteinExistence type="inferred from homology"/>
<dbReference type="PROSITE" id="PS50297">
    <property type="entry name" value="ANK_REP_REGION"/>
    <property type="match status" value="5"/>
</dbReference>
<dbReference type="Gene3D" id="1.25.40.20">
    <property type="entry name" value="Ankyrin repeat-containing domain"/>
    <property type="match status" value="2"/>
</dbReference>
<dbReference type="Pfam" id="PF02146">
    <property type="entry name" value="SIR2"/>
    <property type="match status" value="1"/>
</dbReference>
<dbReference type="InterPro" id="IPR003000">
    <property type="entry name" value="Sirtuin"/>
</dbReference>
<evidence type="ECO:0000256" key="7">
    <source>
        <dbReference type="PROSITE-ProRule" id="PRU00236"/>
    </source>
</evidence>
<evidence type="ECO:0000256" key="2">
    <source>
        <dbReference type="ARBA" id="ARBA00022679"/>
    </source>
</evidence>
<comment type="similarity">
    <text evidence="1">Belongs to the sirtuin family.</text>
</comment>
<feature type="binding site" evidence="7">
    <location>
        <position position="582"/>
    </location>
    <ligand>
        <name>Zn(2+)</name>
        <dbReference type="ChEBI" id="CHEBI:29105"/>
    </ligand>
</feature>
<keyword evidence="3" id="KW-0677">Repeat</keyword>
<sequence>MDNNTTSNNNLLGEKIAIALGTLALGVLSCKLFNKYNKSNNTTNSGVNKNSNNTVNSDGTQEEFKPENLKWTPLMIASYYDDYEEAVKYINQDSNSIHQVDVNNWTPLHIAVSRNSEKVIDLLLQNPSIDVNIPNNKGYTVLHIACSNGNLNIVRKLLELDVHLTICSNNMESCLYLACSNAHRDIAVLLVEFSAKNKGDEQTREIINQFNIHGVAPIHLVVLKRDVELLGLLLDHGADINAFKKDGSTALHVASIVDCSEAVDVLIERGADYLVVNRYGNSPLHEASIKGNCSAVSAILAKAGGQRENLANLKDKDESTPLHLACNIVNAQDTGRYLKVIKVLIDAGANVNELDAGKATPLHIIACVGEKGTEIMKYLLECGADPTIENQSGWTPLHHAAKQPAKVFDVLSAWCKKHHPLFLSTFDKDKPRVIPVRKPLATPSESGLERLTSIAQGIRENKYKKVIFLTGAGISANAGIPPYRTQDGLYDASKQFSFSAQTIYDTPDVFYDGMRKYFYPVVTGHIKPTPSHHFIKQFQDRGILLRNFTQNVDQLQEKAGVDDKHIVHAHGSLGDDWYCMGCQKKYTPSYVWTEVGRNVEPYCDVQTCRDIIRPSVIFFGEGLSNQFHQRSISDLRECDLLIVMGSSLVVYPFAGLLNDVLPNTPRILINKEPTGPFKSVSDIDKSPTNDDLVIESRGSRDLVILGDCDKGVDYFNSLINQSQ</sequence>
<evidence type="ECO:0000256" key="8">
    <source>
        <dbReference type="SAM" id="MobiDB-lite"/>
    </source>
</evidence>
<dbReference type="SMART" id="SM00248">
    <property type="entry name" value="ANK"/>
    <property type="match status" value="10"/>
</dbReference>
<accession>A0A8J4PSS3</accession>
<dbReference type="Gene3D" id="3.40.50.1220">
    <property type="entry name" value="TPP-binding domain"/>
    <property type="match status" value="1"/>
</dbReference>
<dbReference type="PRINTS" id="PR01415">
    <property type="entry name" value="ANKYRIN"/>
</dbReference>
<dbReference type="PROSITE" id="PS50305">
    <property type="entry name" value="SIRTUIN"/>
    <property type="match status" value="1"/>
</dbReference>
<name>A0A8J4PSS3_9MYCE</name>
<dbReference type="InterPro" id="IPR029035">
    <property type="entry name" value="DHS-like_NAD/FAD-binding_dom"/>
</dbReference>
<keyword evidence="11" id="KW-1185">Reference proteome</keyword>
<feature type="compositionally biased region" description="Polar residues" evidence="8">
    <location>
        <begin position="46"/>
        <end position="59"/>
    </location>
</feature>
<dbReference type="OrthoDB" id="420264at2759"/>
<evidence type="ECO:0000313" key="10">
    <source>
        <dbReference type="EMBL" id="KAF2072787.1"/>
    </source>
</evidence>
<dbReference type="PROSITE" id="PS50088">
    <property type="entry name" value="ANK_REPEAT"/>
    <property type="match status" value="6"/>
</dbReference>
<dbReference type="GO" id="GO:0046872">
    <property type="term" value="F:metal ion binding"/>
    <property type="evidence" value="ECO:0007669"/>
    <property type="project" value="UniProtKB-KW"/>
</dbReference>
<evidence type="ECO:0000256" key="5">
    <source>
        <dbReference type="ARBA" id="ARBA00023043"/>
    </source>
</evidence>
<feature type="repeat" description="ANK" evidence="6">
    <location>
        <begin position="103"/>
        <end position="126"/>
    </location>
</feature>
<evidence type="ECO:0000313" key="11">
    <source>
        <dbReference type="Proteomes" id="UP000695562"/>
    </source>
</evidence>
<dbReference type="InterPro" id="IPR026591">
    <property type="entry name" value="Sirtuin_cat_small_dom_sf"/>
</dbReference>
<evidence type="ECO:0000256" key="1">
    <source>
        <dbReference type="ARBA" id="ARBA00006988"/>
    </source>
</evidence>
<keyword evidence="2" id="KW-0808">Transferase</keyword>
<organism evidence="10 11">
    <name type="scientific">Polysphondylium violaceum</name>
    <dbReference type="NCBI Taxonomy" id="133409"/>
    <lineage>
        <taxon>Eukaryota</taxon>
        <taxon>Amoebozoa</taxon>
        <taxon>Evosea</taxon>
        <taxon>Eumycetozoa</taxon>
        <taxon>Dictyostelia</taxon>
        <taxon>Dictyosteliales</taxon>
        <taxon>Dictyosteliaceae</taxon>
        <taxon>Polysphondylium</taxon>
    </lineage>
</organism>
<evidence type="ECO:0000256" key="4">
    <source>
        <dbReference type="ARBA" id="ARBA00023027"/>
    </source>
</evidence>
<feature type="binding site" evidence="7">
    <location>
        <position position="603"/>
    </location>
    <ligand>
        <name>Zn(2+)</name>
        <dbReference type="ChEBI" id="CHEBI:29105"/>
    </ligand>
</feature>
<keyword evidence="7" id="KW-0479">Metal-binding</keyword>
<keyword evidence="7" id="KW-0862">Zinc</keyword>
<evidence type="ECO:0000256" key="3">
    <source>
        <dbReference type="ARBA" id="ARBA00022737"/>
    </source>
</evidence>
<feature type="repeat" description="ANK" evidence="6">
    <location>
        <begin position="246"/>
        <end position="278"/>
    </location>
</feature>
<feature type="domain" description="Deacetylase sirtuin-type" evidence="9">
    <location>
        <begin position="441"/>
        <end position="723"/>
    </location>
</feature>
<reference evidence="10" key="1">
    <citation type="submission" date="2020-01" db="EMBL/GenBank/DDBJ databases">
        <title>Development of genomics and gene disruption for Polysphondylium violaceum indicates a role for the polyketide synthase stlB in stalk morphogenesis.</title>
        <authorList>
            <person name="Narita B."/>
            <person name="Kawabe Y."/>
            <person name="Kin K."/>
            <person name="Saito T."/>
            <person name="Gibbs R."/>
            <person name="Kuspa A."/>
            <person name="Muzny D."/>
            <person name="Queller D."/>
            <person name="Richards S."/>
            <person name="Strassman J."/>
            <person name="Sucgang R."/>
            <person name="Worley K."/>
            <person name="Schaap P."/>
        </authorList>
    </citation>
    <scope>NUCLEOTIDE SEQUENCE</scope>
    <source>
        <strain evidence="10">QSvi11</strain>
    </source>
</reference>
<keyword evidence="4" id="KW-0520">NAD</keyword>
<feature type="repeat" description="ANK" evidence="6">
    <location>
        <begin position="317"/>
        <end position="356"/>
    </location>
</feature>
<feature type="binding site" evidence="7">
    <location>
        <position position="608"/>
    </location>
    <ligand>
        <name>Zn(2+)</name>
        <dbReference type="ChEBI" id="CHEBI:29105"/>
    </ligand>
</feature>
<feature type="active site" description="Proton acceptor" evidence="7">
    <location>
        <position position="570"/>
    </location>
</feature>
<dbReference type="SUPFAM" id="SSF48403">
    <property type="entry name" value="Ankyrin repeat"/>
    <property type="match status" value="1"/>
</dbReference>
<dbReference type="InterPro" id="IPR026590">
    <property type="entry name" value="Ssirtuin_cat_dom"/>
</dbReference>
<dbReference type="InterPro" id="IPR002110">
    <property type="entry name" value="Ankyrin_rpt"/>
</dbReference>
<dbReference type="Pfam" id="PF12796">
    <property type="entry name" value="Ank_2"/>
    <property type="match status" value="1"/>
</dbReference>
<feature type="region of interest" description="Disordered" evidence="8">
    <location>
        <begin position="41"/>
        <end position="62"/>
    </location>
</feature>